<dbReference type="SUPFAM" id="SSF50156">
    <property type="entry name" value="PDZ domain-like"/>
    <property type="match status" value="1"/>
</dbReference>
<protein>
    <submittedName>
        <fullName evidence="3">Unannotated protein</fullName>
    </submittedName>
</protein>
<evidence type="ECO:0000313" key="4">
    <source>
        <dbReference type="EMBL" id="CAB4978907.1"/>
    </source>
</evidence>
<dbReference type="EMBL" id="CAFBMM010000139">
    <property type="protein sequence ID" value="CAB4920002.1"/>
    <property type="molecule type" value="Genomic_DNA"/>
</dbReference>
<dbReference type="EMBL" id="CAFBOF010000020">
    <property type="protein sequence ID" value="CAB4978907.1"/>
    <property type="molecule type" value="Genomic_DNA"/>
</dbReference>
<dbReference type="InterPro" id="IPR045375">
    <property type="entry name" value="Put_radical_SAM-like_N"/>
</dbReference>
<dbReference type="InterPro" id="IPR041489">
    <property type="entry name" value="PDZ_6"/>
</dbReference>
<dbReference type="EMBL" id="CAEZYK010000083">
    <property type="protein sequence ID" value="CAB4730503.1"/>
    <property type="molecule type" value="Genomic_DNA"/>
</dbReference>
<name>A0A6J7HKB7_9ZZZZ</name>
<gene>
    <name evidence="2" type="ORF">UFOPK2683_01251</name>
    <name evidence="3" type="ORF">UFOPK3605_01606</name>
    <name evidence="4" type="ORF">UFOPK3897_00985</name>
    <name evidence="5" type="ORF">UFOPK4121_01336</name>
</gene>
<dbReference type="SUPFAM" id="SSF102114">
    <property type="entry name" value="Radical SAM enzymes"/>
    <property type="match status" value="1"/>
</dbReference>
<dbReference type="InterPro" id="IPR036034">
    <property type="entry name" value="PDZ_sf"/>
</dbReference>
<reference evidence="3" key="1">
    <citation type="submission" date="2020-05" db="EMBL/GenBank/DDBJ databases">
        <authorList>
            <person name="Chiriac C."/>
            <person name="Salcher M."/>
            <person name="Ghai R."/>
            <person name="Kavagutti S V."/>
        </authorList>
    </citation>
    <scope>NUCLEOTIDE SEQUENCE</scope>
</reference>
<organism evidence="3">
    <name type="scientific">freshwater metagenome</name>
    <dbReference type="NCBI Taxonomy" id="449393"/>
    <lineage>
        <taxon>unclassified sequences</taxon>
        <taxon>metagenomes</taxon>
        <taxon>ecological metagenomes</taxon>
    </lineage>
</organism>
<evidence type="ECO:0000313" key="5">
    <source>
        <dbReference type="EMBL" id="CAB5030695.1"/>
    </source>
</evidence>
<dbReference type="EMBL" id="CAFBPQ010000053">
    <property type="protein sequence ID" value="CAB5030695.1"/>
    <property type="molecule type" value="Genomic_DNA"/>
</dbReference>
<dbReference type="Pfam" id="PF19238">
    <property type="entry name" value="Radical_SAM_2"/>
    <property type="match status" value="1"/>
</dbReference>
<dbReference type="PROSITE" id="PS50106">
    <property type="entry name" value="PDZ"/>
    <property type="match status" value="1"/>
</dbReference>
<dbReference type="InterPro" id="IPR007549">
    <property type="entry name" value="DUF512"/>
</dbReference>
<accession>A0A6J7HKB7</accession>
<dbReference type="InterPro" id="IPR058240">
    <property type="entry name" value="rSAM_sf"/>
</dbReference>
<evidence type="ECO:0000313" key="3">
    <source>
        <dbReference type="EMBL" id="CAB4920002.1"/>
    </source>
</evidence>
<dbReference type="InterPro" id="IPR001478">
    <property type="entry name" value="PDZ"/>
</dbReference>
<dbReference type="Gene3D" id="2.30.42.10">
    <property type="match status" value="1"/>
</dbReference>
<evidence type="ECO:0000259" key="1">
    <source>
        <dbReference type="PROSITE" id="PS50106"/>
    </source>
</evidence>
<dbReference type="Pfam" id="PF04459">
    <property type="entry name" value="DUF512"/>
    <property type="match status" value="1"/>
</dbReference>
<proteinExistence type="predicted"/>
<dbReference type="AlphaFoldDB" id="A0A6J7HKB7"/>
<evidence type="ECO:0000313" key="2">
    <source>
        <dbReference type="EMBL" id="CAB4730503.1"/>
    </source>
</evidence>
<dbReference type="Pfam" id="PF17820">
    <property type="entry name" value="PDZ_6"/>
    <property type="match status" value="1"/>
</dbReference>
<sequence length="457" mass="49553">MAIAAIVSVAPSSPADRAGLNPGDELLGVNGAPVRDVIEYQSEVDGAVVEIEIRRGGLERSLIIEKKIGEPLGLVLSSPVFDQVQTCDNHCPFCFIYQLPPGLRRSLSVKDDDYRLSFLYGNFTTLTRFTEADLERVVSEGLSPLYVSIHATNPHVRSDLLRNSRGATSLRWLRALLDAGVIVHGQIVVCPGLNDGLVLEETLLGIYDEYPELTSVGVVPVGISSFNKEDQLRPHSSDDARLVIDTVERWALRFKKSFSRSTVYASDEYYILAERPFPKVSDYENLDQHENGIGMAASFQVEVGEALKEKTPVKIPVKTGFFSSVDGAPATGYRSPRFLDKGIKSSTGDAIVIITSDYGNKILSPMVDIFRDIAGKPVRVLPVPNIFFGGNIAATGLLTGTDIAQALIGESPSNRYLLSDISLSNGQFLDGTTPAELPLEVEVIDNDGAALVAALRS</sequence>
<feature type="domain" description="PDZ" evidence="1">
    <location>
        <begin position="1"/>
        <end position="37"/>
    </location>
</feature>